<keyword evidence="5" id="KW-1185">Reference proteome</keyword>
<name>A0A2Z6QMC7_9GLOM</name>
<feature type="region of interest" description="Disordered" evidence="1">
    <location>
        <begin position="1272"/>
        <end position="1351"/>
    </location>
</feature>
<reference evidence="4" key="2">
    <citation type="submission" date="2019-10" db="EMBL/GenBank/DDBJ databases">
        <title>Conservation and host-specific expression of non-tandemly repeated heterogenous ribosome RNA gene in arbuscular mycorrhizal fungi.</title>
        <authorList>
            <person name="Maeda T."/>
            <person name="Kobayashi Y."/>
            <person name="Nakagawa T."/>
            <person name="Ezawa T."/>
            <person name="Yamaguchi K."/>
            <person name="Bino T."/>
            <person name="Nishimoto Y."/>
            <person name="Shigenobu S."/>
            <person name="Kawaguchi M."/>
        </authorList>
    </citation>
    <scope>NUCLEOTIDE SEQUENCE</scope>
    <source>
        <strain evidence="4">HR1</strain>
    </source>
</reference>
<evidence type="ECO:0000256" key="1">
    <source>
        <dbReference type="SAM" id="MobiDB-lite"/>
    </source>
</evidence>
<organism evidence="3 5">
    <name type="scientific">Rhizophagus clarus</name>
    <dbReference type="NCBI Taxonomy" id="94130"/>
    <lineage>
        <taxon>Eukaryota</taxon>
        <taxon>Fungi</taxon>
        <taxon>Fungi incertae sedis</taxon>
        <taxon>Mucoromycota</taxon>
        <taxon>Glomeromycotina</taxon>
        <taxon>Glomeromycetes</taxon>
        <taxon>Glomerales</taxon>
        <taxon>Glomeraceae</taxon>
        <taxon>Rhizophagus</taxon>
    </lineage>
</organism>
<dbReference type="OrthoDB" id="10031156at2759"/>
<feature type="domain" description="Sacsin/Nov" evidence="2">
    <location>
        <begin position="26"/>
        <end position="131"/>
    </location>
</feature>
<protein>
    <recommendedName>
        <fullName evidence="2">Sacsin/Nov domain-containing protein</fullName>
    </recommendedName>
</protein>
<dbReference type="Pfam" id="PF25794">
    <property type="entry name" value="SACS"/>
    <property type="match status" value="1"/>
</dbReference>
<dbReference type="InterPro" id="IPR058210">
    <property type="entry name" value="SACS/Nov_dom"/>
</dbReference>
<accession>A0A2Z6QMC7</accession>
<dbReference type="Proteomes" id="UP000615446">
    <property type="component" value="Unassembled WGS sequence"/>
</dbReference>
<dbReference type="InterPro" id="IPR022155">
    <property type="entry name" value="DUF3684"/>
</dbReference>
<evidence type="ECO:0000313" key="5">
    <source>
        <dbReference type="Proteomes" id="UP000247702"/>
    </source>
</evidence>
<dbReference type="NCBIfam" id="NF047352">
    <property type="entry name" value="P_loop_sacsin"/>
    <property type="match status" value="1"/>
</dbReference>
<gene>
    <name evidence="4" type="ORF">RCL2_001357000</name>
    <name evidence="3" type="ORF">RclHR1_01840007</name>
</gene>
<dbReference type="PANTHER" id="PTHR47839">
    <property type="entry name" value="DOMAIN PROTEIN, PUTATIVE (AFU_ORTHOLOGUE AFUA_6G04830)-RELATED"/>
    <property type="match status" value="1"/>
</dbReference>
<dbReference type="EMBL" id="BEXD01000935">
    <property type="protein sequence ID" value="GBB91210.1"/>
    <property type="molecule type" value="Genomic_DNA"/>
</dbReference>
<comment type="caution">
    <text evidence="3">The sequence shown here is derived from an EMBL/GenBank/DDBJ whole genome shotgun (WGS) entry which is preliminary data.</text>
</comment>
<evidence type="ECO:0000313" key="4">
    <source>
        <dbReference type="EMBL" id="GES86515.1"/>
    </source>
</evidence>
<proteinExistence type="predicted"/>
<dbReference type="STRING" id="94130.A0A2Z6QMC7"/>
<dbReference type="Gene3D" id="3.30.565.10">
    <property type="entry name" value="Histidine kinase-like ATPase, C-terminal domain"/>
    <property type="match status" value="1"/>
</dbReference>
<dbReference type="SUPFAM" id="SSF55874">
    <property type="entry name" value="ATPase domain of HSP90 chaperone/DNA topoisomerase II/histidine kinase"/>
    <property type="match status" value="1"/>
</dbReference>
<dbReference type="InterPro" id="IPR036890">
    <property type="entry name" value="HATPase_C_sf"/>
</dbReference>
<dbReference type="PANTHER" id="PTHR47839:SF1">
    <property type="entry name" value="DOMAIN PROTEIN, PUTATIVE (AFU_ORTHOLOGUE AFUA_6G04830)-RELATED"/>
    <property type="match status" value="1"/>
</dbReference>
<evidence type="ECO:0000313" key="3">
    <source>
        <dbReference type="EMBL" id="GBB91210.1"/>
    </source>
</evidence>
<dbReference type="Proteomes" id="UP000247702">
    <property type="component" value="Unassembled WGS sequence"/>
</dbReference>
<dbReference type="Pfam" id="PF12449">
    <property type="entry name" value="DUF3684"/>
    <property type="match status" value="1"/>
</dbReference>
<evidence type="ECO:0000259" key="2">
    <source>
        <dbReference type="Pfam" id="PF25794"/>
    </source>
</evidence>
<dbReference type="EMBL" id="BLAL01000160">
    <property type="protein sequence ID" value="GES86515.1"/>
    <property type="molecule type" value="Genomic_DNA"/>
</dbReference>
<reference evidence="3 5" key="1">
    <citation type="submission" date="2017-11" db="EMBL/GenBank/DDBJ databases">
        <title>The genome of Rhizophagus clarus HR1 reveals common genetic basis of auxotrophy among arbuscular mycorrhizal fungi.</title>
        <authorList>
            <person name="Kobayashi Y."/>
        </authorList>
    </citation>
    <scope>NUCLEOTIDE SEQUENCE [LARGE SCALE GENOMIC DNA]</scope>
    <source>
        <strain evidence="3 5">HR1</strain>
    </source>
</reference>
<feature type="compositionally biased region" description="Polar residues" evidence="1">
    <location>
        <begin position="1290"/>
        <end position="1305"/>
    </location>
</feature>
<feature type="compositionally biased region" description="Low complexity" evidence="1">
    <location>
        <begin position="1306"/>
        <end position="1350"/>
    </location>
</feature>
<sequence>MSMDDFRNQILSNSEKEIVEINQRDLIDKILARYSSKFVIYRELMQNSDDAESKKVQIKFETEKNKDKVIRILYRNNGFPFRPEDWERLKKIAKGNPDEKKIGAFGVGFYSLFNVCEEPFVISGGQGMVFRWNDDKLYTQRGERESANDDWTTFYLDMREPEDLPNVEEFARFLTNSLGFMENLQEISVHFNDTLVIQLSKKIRAEQFAREMEISPEFNRFSPQNLFYLNSVVVRDIRLDVKFLVFTDFIANQYYGTTPPPIYLKIASGNLDVRADDEFSTKMKRITKKELPRETTIQMIYTSFDEQNSSGDYISPIFKDLLPYPEQGKIYIGFSTHQTTGCCSHLSARVIPTVERESIDLADKTLAKYNGEILSLAGTLCRILYEYEINQINKRIGDDIENREWFEKRAAHALTHFAFNPSTPNEKVGEIIESQFFNCSKKKLTIFSTNGLLPISDVRIPNSEMAGFIKTVPLVPTIVFEQCEAFFKKAKNSFNMIRELDFQDVLFELNNRVLSENEMIDLLKWWISYGSEGNIINRSESERFMELARFDNSKSLKSIRNFLNPGIIPPRARIPNYVLPYSISKHFKTPKDIKDLKKYLEWSELSLVNWARFIANSPELETDFTFAEEVHEILARSFSKITSNDKKVLHQLFEQRKCIPTNFGMKIPNEAYFKNVTIFPNLPTIKFQKHLLIMDILVEHLGVRKVVEINLIIDRLINHEDCDYMQLIKYLASKSDDLEPKEKDMLKNNCIWPKENSTQHLSIGELHIPLELHRELGLPVIEWKTRWTLRTPEEKFLIDLGIQSYPKLKKILELAAHPADSDIRYKALKYFMNNFDKKYSKNYYASEIGIAFLPCLNNNYAKPLECYINPECTAMNFKVIRQDLRHQVGKFGVRQHPSREELLNKLLQNPPQDEDNAEEIFEYLASQITVFNRSDWNRLSKSNFIPARNQRGEVILTNSYKCFFKVQDELKNFFLLIDYGDNANKFLQSCGVKNEPSSIDYAELLIKSSRAVMYSIGVEKYLNILRTIASEFSNNFSIMSKLGLVSEMRKTPILVGITKETREIDSETKEINIYHLESAKKIYIYDDKIYQRVFNPLTAPEEDGLEILYKDLGCKSLRESVKETSTPRGAVRMTDKSREFQEKILERASLLYYKQPKSNIKRNEEWLKNLRVREVDYLKTSYKLGNNKKVVDTKTSIIQDNETWTLYITSNSAPFDISRHIVMNIYKNYEHSNIFVVSTLLTTPLTTLKDSGYPVDRILQQHNLQEAFADQTKTNQENDKSISNVKPPIDNSSSPLHPQFNQQGLYSNANTSNPSTSNPSTSNASTSNPSTSNPNSYTNKKPINITNKNPVTITSRESVNITNREPVTITNKGPVTITNRESVTVANIELVNITNERSINITNEDSVDIKNREPIPITSESTRTLQNFIQEAIKNFYSNPKGNINNQTDTKDIIKAYNFNKGSIINHQDSVKIVHESQMNYCNIVPELHCVGIFQGVELHIPESLTQLSQELNDPLNQFIDMLKSLVDVFGLAPKDIHVFYDGISNSIAFNHNRELFFNLKFYYELHDDECKNKPTIIAMTYWFMMFCHELAHNFIQYHNSEHEYYFLLFAEIYMSDFLKMLKNREIF</sequence>